<dbReference type="InterPro" id="IPR042099">
    <property type="entry name" value="ANL_N_sf"/>
</dbReference>
<name>A0A2W7IBG9_9FLAO</name>
<dbReference type="Proteomes" id="UP000249542">
    <property type="component" value="Unassembled WGS sequence"/>
</dbReference>
<keyword evidence="1" id="KW-0436">Ligase</keyword>
<evidence type="ECO:0000313" key="1">
    <source>
        <dbReference type="EMBL" id="PZW44221.1"/>
    </source>
</evidence>
<evidence type="ECO:0000313" key="2">
    <source>
        <dbReference type="Proteomes" id="UP000249542"/>
    </source>
</evidence>
<dbReference type="PANTHER" id="PTHR36932">
    <property type="entry name" value="CAPSULAR POLYSACCHARIDE BIOSYNTHESIS PROTEIN"/>
    <property type="match status" value="1"/>
</dbReference>
<dbReference type="EMBL" id="QKYV01000001">
    <property type="protein sequence ID" value="PZW44221.1"/>
    <property type="molecule type" value="Genomic_DNA"/>
</dbReference>
<reference evidence="1 2" key="1">
    <citation type="submission" date="2018-06" db="EMBL/GenBank/DDBJ databases">
        <title>Genomic Encyclopedia of Archaeal and Bacterial Type Strains, Phase II (KMG-II): from individual species to whole genera.</title>
        <authorList>
            <person name="Goeker M."/>
        </authorList>
    </citation>
    <scope>NUCLEOTIDE SEQUENCE [LARGE SCALE GENOMIC DNA]</scope>
    <source>
        <strain evidence="1 2">DSM 15361</strain>
    </source>
</reference>
<dbReference type="AlphaFoldDB" id="A0A2W7IBG9"/>
<protein>
    <submittedName>
        <fullName evidence="1">Phenylacetate-CoA ligase</fullName>
    </submittedName>
</protein>
<dbReference type="GO" id="GO:0016874">
    <property type="term" value="F:ligase activity"/>
    <property type="evidence" value="ECO:0007669"/>
    <property type="project" value="UniProtKB-KW"/>
</dbReference>
<gene>
    <name evidence="1" type="ORF">LX95_00555</name>
</gene>
<sequence length="435" mass="50449">MNWFDFTLKLKKFPLTEAKQHLKQIQEISNDDYAAYLTKQKQEILNHHQTHNNFYKALLQGKKVTKWEDLPIVTKKDLQQPLEERLSDGYSITKVYVNKTSGSSGHPFIFAKDKYAHALTWSVIMNRFGWFGIDFNLSYQARFYGIPLDKIGYYTERLKDWLATRYRFPIFNLNEAKLEEFLGHFKKKKFDYINGYTSSIVLFAKYLQQKDLILKDICPSLKVCMVTSEMLFEEDKVLLEKHLGIPIVNEYGASELDLIAFQNPNGNWSLNHETLFIEVVDKNGQALPLGKEGRLVITSLYNKAHPFIRYEIGDIGVLDEKSTPKNPILKKLIGRTSDVAHLPSGKVVPGLTFYYVTKSIIEENSIVNEFVIHQLAKDKFKILYVAEADLSQHKFQEIIKAVETYLEPNLQVELERVTILKRTKGGKLKQFESFI</sequence>
<accession>A0A2W7IBG9</accession>
<comment type="caution">
    <text evidence="1">The sequence shown here is derived from an EMBL/GenBank/DDBJ whole genome shotgun (WGS) entry which is preliminary data.</text>
</comment>
<dbReference type="Gene3D" id="3.40.50.12780">
    <property type="entry name" value="N-terminal domain of ligase-like"/>
    <property type="match status" value="1"/>
</dbReference>
<dbReference type="InterPro" id="IPR053158">
    <property type="entry name" value="CapK_Type1_Caps_Biosynth"/>
</dbReference>
<proteinExistence type="predicted"/>
<dbReference type="SUPFAM" id="SSF56801">
    <property type="entry name" value="Acetyl-CoA synthetase-like"/>
    <property type="match status" value="1"/>
</dbReference>
<dbReference type="RefSeq" id="WP_111539883.1">
    <property type="nucleotide sequence ID" value="NZ_QKYV01000001.1"/>
</dbReference>
<dbReference type="PANTHER" id="PTHR36932:SF1">
    <property type="entry name" value="CAPSULAR POLYSACCHARIDE BIOSYNTHESIS PROTEIN"/>
    <property type="match status" value="1"/>
</dbReference>
<organism evidence="1 2">
    <name type="scientific">Mesonia algae</name>
    <dbReference type="NCBI Taxonomy" id="213248"/>
    <lineage>
        <taxon>Bacteria</taxon>
        <taxon>Pseudomonadati</taxon>
        <taxon>Bacteroidota</taxon>
        <taxon>Flavobacteriia</taxon>
        <taxon>Flavobacteriales</taxon>
        <taxon>Flavobacteriaceae</taxon>
        <taxon>Mesonia</taxon>
    </lineage>
</organism>
<keyword evidence="2" id="KW-1185">Reference proteome</keyword>